<dbReference type="EC" id="1.1.1.264" evidence="9"/>
<proteinExistence type="inferred from homology"/>
<evidence type="ECO:0000256" key="4">
    <source>
        <dbReference type="ARBA" id="ARBA00022833"/>
    </source>
</evidence>
<keyword evidence="5 9" id="KW-0560">Oxidoreductase</keyword>
<dbReference type="InterPro" id="IPR013154">
    <property type="entry name" value="ADH-like_N"/>
</dbReference>
<evidence type="ECO:0000259" key="8">
    <source>
        <dbReference type="Pfam" id="PF08240"/>
    </source>
</evidence>
<comment type="similarity">
    <text evidence="2 6">Belongs to the zinc-containing alcohol dehydrogenase family.</text>
</comment>
<organism evidence="9">
    <name type="scientific">uncultured Alphaproteobacteria bacterium</name>
    <dbReference type="NCBI Taxonomy" id="91750"/>
    <lineage>
        <taxon>Bacteria</taxon>
        <taxon>Pseudomonadati</taxon>
        <taxon>Pseudomonadota</taxon>
        <taxon>Alphaproteobacteria</taxon>
        <taxon>environmental samples</taxon>
    </lineage>
</organism>
<feature type="domain" description="Alcohol dehydrogenase-like C-terminal" evidence="7">
    <location>
        <begin position="179"/>
        <end position="305"/>
    </location>
</feature>
<evidence type="ECO:0000256" key="1">
    <source>
        <dbReference type="ARBA" id="ARBA00001947"/>
    </source>
</evidence>
<dbReference type="Gene3D" id="3.90.180.10">
    <property type="entry name" value="Medium-chain alcohol dehydrogenases, catalytic domain"/>
    <property type="match status" value="1"/>
</dbReference>
<keyword evidence="4 6" id="KW-0862">Zinc</keyword>
<keyword evidence="3 6" id="KW-0479">Metal-binding</keyword>
<evidence type="ECO:0000256" key="5">
    <source>
        <dbReference type="ARBA" id="ARBA00023002"/>
    </source>
</evidence>
<evidence type="ECO:0000256" key="2">
    <source>
        <dbReference type="ARBA" id="ARBA00008072"/>
    </source>
</evidence>
<dbReference type="SUPFAM" id="SSF51735">
    <property type="entry name" value="NAD(P)-binding Rossmann-fold domains"/>
    <property type="match status" value="1"/>
</dbReference>
<name>A0A212KLK4_9PROT</name>
<dbReference type="InterPro" id="IPR002328">
    <property type="entry name" value="ADH_Zn_CS"/>
</dbReference>
<gene>
    <name evidence="9" type="primary">idnD</name>
    <name evidence="9" type="ORF">KL86APRO_30088</name>
</gene>
<sequence>MRACVLHRAEDLRVEARDDRPLGAGEVRLRLGRGSLCGSDLHYYFDGRVGDFAVREPLILGHEVSGDVVEIGPGVDPALLGRRVAVDPSQPCGRCEDCRRGRENLCADMVFFGSAARLPHLQGAFADAPVVRASQCHPVPDEMPHERLAFAEPLAVAMHACTRAGNLLGKRVLITGVGPIGALIALAARKAGAAHIAVTDVADAPLALVGRIAADETVNTAAAPERARAWQEGRGTFDAAFEASGNLDALETCLLATRPGGTLVQVGFLPGGRVPVQMNRLMAKELQVHGSFRFHEEFAWSVRALTSGAIDVAPLLTGAYPVSRVDEAFAAARDRARHMKVQIYFD</sequence>
<protein>
    <submittedName>
        <fullName evidence="9">L-idonate 5-dehydrogenase</fullName>
        <ecNumber evidence="9">1.1.1.264</ecNumber>
    </submittedName>
</protein>
<dbReference type="AlphaFoldDB" id="A0A212KLK4"/>
<dbReference type="PANTHER" id="PTHR43161">
    <property type="entry name" value="SORBITOL DEHYDROGENASE"/>
    <property type="match status" value="1"/>
</dbReference>
<dbReference type="GO" id="GO:0050572">
    <property type="term" value="F:L-idonate 5-dehydrogenase [NAD(P)+] activity"/>
    <property type="evidence" value="ECO:0007669"/>
    <property type="project" value="UniProtKB-EC"/>
</dbReference>
<evidence type="ECO:0000256" key="3">
    <source>
        <dbReference type="ARBA" id="ARBA00022723"/>
    </source>
</evidence>
<dbReference type="PROSITE" id="PS00059">
    <property type="entry name" value="ADH_ZINC"/>
    <property type="match status" value="1"/>
</dbReference>
<reference evidence="9" key="1">
    <citation type="submission" date="2016-04" db="EMBL/GenBank/DDBJ databases">
        <authorList>
            <person name="Evans L.H."/>
            <person name="Alamgir A."/>
            <person name="Owens N."/>
            <person name="Weber N.D."/>
            <person name="Virtaneva K."/>
            <person name="Barbian K."/>
            <person name="Babar A."/>
            <person name="Rosenke K."/>
        </authorList>
    </citation>
    <scope>NUCLEOTIDE SEQUENCE</scope>
    <source>
        <strain evidence="9">86</strain>
    </source>
</reference>
<evidence type="ECO:0000313" key="9">
    <source>
        <dbReference type="EMBL" id="SBW12551.1"/>
    </source>
</evidence>
<evidence type="ECO:0000259" key="7">
    <source>
        <dbReference type="Pfam" id="PF00107"/>
    </source>
</evidence>
<accession>A0A212KLK4</accession>
<dbReference type="PANTHER" id="PTHR43161:SF9">
    <property type="entry name" value="SORBITOL DEHYDROGENASE"/>
    <property type="match status" value="1"/>
</dbReference>
<dbReference type="GO" id="GO:0008270">
    <property type="term" value="F:zinc ion binding"/>
    <property type="evidence" value="ECO:0007669"/>
    <property type="project" value="InterPro"/>
</dbReference>
<dbReference type="InterPro" id="IPR011032">
    <property type="entry name" value="GroES-like_sf"/>
</dbReference>
<dbReference type="Gene3D" id="3.40.50.720">
    <property type="entry name" value="NAD(P)-binding Rossmann-like Domain"/>
    <property type="match status" value="1"/>
</dbReference>
<comment type="cofactor">
    <cofactor evidence="1 6">
        <name>Zn(2+)</name>
        <dbReference type="ChEBI" id="CHEBI:29105"/>
    </cofactor>
</comment>
<feature type="domain" description="Alcohol dehydrogenase-like N-terminal" evidence="8">
    <location>
        <begin position="23"/>
        <end position="141"/>
    </location>
</feature>
<dbReference type="Pfam" id="PF00107">
    <property type="entry name" value="ADH_zinc_N"/>
    <property type="match status" value="1"/>
</dbReference>
<dbReference type="SUPFAM" id="SSF50129">
    <property type="entry name" value="GroES-like"/>
    <property type="match status" value="1"/>
</dbReference>
<dbReference type="InterPro" id="IPR013149">
    <property type="entry name" value="ADH-like_C"/>
</dbReference>
<evidence type="ECO:0000256" key="6">
    <source>
        <dbReference type="RuleBase" id="RU361277"/>
    </source>
</evidence>
<dbReference type="CDD" id="cd08232">
    <property type="entry name" value="idonate-5-DH"/>
    <property type="match status" value="1"/>
</dbReference>
<dbReference type="EMBL" id="FLUO01000003">
    <property type="protein sequence ID" value="SBW12551.1"/>
    <property type="molecule type" value="Genomic_DNA"/>
</dbReference>
<dbReference type="InterPro" id="IPR036291">
    <property type="entry name" value="NAD(P)-bd_dom_sf"/>
</dbReference>
<dbReference type="Pfam" id="PF08240">
    <property type="entry name" value="ADH_N"/>
    <property type="match status" value="1"/>
</dbReference>